<dbReference type="AlphaFoldDB" id="A0A1A3NHG1"/>
<gene>
    <name evidence="9" type="ORF">A5635_01760</name>
</gene>
<evidence type="ECO:0000256" key="2">
    <source>
        <dbReference type="ARBA" id="ARBA00023002"/>
    </source>
</evidence>
<dbReference type="Gene3D" id="3.40.605.10">
    <property type="entry name" value="Aldehyde Dehydrogenase, Chain A, domain 1"/>
    <property type="match status" value="1"/>
</dbReference>
<comment type="catalytic activity">
    <reaction evidence="5">
        <text>succinate semialdehyde + NADP(+) + H2O = succinate + NADPH + 2 H(+)</text>
        <dbReference type="Rhea" id="RHEA:13213"/>
        <dbReference type="ChEBI" id="CHEBI:15377"/>
        <dbReference type="ChEBI" id="CHEBI:15378"/>
        <dbReference type="ChEBI" id="CHEBI:30031"/>
        <dbReference type="ChEBI" id="CHEBI:57706"/>
        <dbReference type="ChEBI" id="CHEBI:57783"/>
        <dbReference type="ChEBI" id="CHEBI:58349"/>
        <dbReference type="EC" id="1.2.1.79"/>
    </reaction>
</comment>
<dbReference type="InterPro" id="IPR016163">
    <property type="entry name" value="Ald_DH_C"/>
</dbReference>
<dbReference type="Proteomes" id="UP000093819">
    <property type="component" value="Unassembled WGS sequence"/>
</dbReference>
<dbReference type="InterPro" id="IPR016162">
    <property type="entry name" value="Ald_DH_N"/>
</dbReference>
<comment type="similarity">
    <text evidence="1 7">Belongs to the aldehyde dehydrogenase family.</text>
</comment>
<evidence type="ECO:0000256" key="5">
    <source>
        <dbReference type="ARBA" id="ARBA00048559"/>
    </source>
</evidence>
<protein>
    <recommendedName>
        <fullName evidence="4">Putative succinate-semialdehyde dehydrogenase [NADP(+)] 2</fullName>
        <ecNumber evidence="3">1.2.1.79</ecNumber>
    </recommendedName>
</protein>
<evidence type="ECO:0000256" key="3">
    <source>
        <dbReference type="ARBA" id="ARBA00039122"/>
    </source>
</evidence>
<dbReference type="Pfam" id="PF00171">
    <property type="entry name" value="Aldedh"/>
    <property type="match status" value="1"/>
</dbReference>
<sequence>MDVTRTRWSSSCEDDEFVVDNPATGRPVAVVRAAGPAQVDQAVRAAHAAQRDWQQRPARERGRCLRRVADVIRAHAYEIAALESLEMGKPITQARQFDVEAAITIFEYFASVVEVLPSHARDYGPVFDVTTLEPYGVIAGIVPFNWPPIHTAGKTAPALAVGNSIVLKPPEQAPSVVLRMVDLINSVLPDDLVHAVPGDGVVGSALAGHPLVGKVSFTGSPTTATAVLRTAAENLTPTLMELGGKNPLLVFDDADLDKALLAAIDGGFFNQGEACTASSRILVQDSIFDEFITKFTAAVTRLKVGDGADQATDVGPLVTRGQQQRVLNYLDIGVSEGAHIAAQAPLPDDPRLADGFYVAPTVFTDVEPDMRVATEEIFGPVVTVLRFGTEEEAVRIANRTQFGLVAGVFTQDTDRALRVSRQIRAGAVFVNNYVRIAVGTGFGGVGHSGFGREHAQETLSEYGYSKTIRLAGNSDDIPRWAGATRVLES</sequence>
<feature type="active site" evidence="6">
    <location>
        <position position="241"/>
    </location>
</feature>
<reference evidence="9 10" key="1">
    <citation type="submission" date="2016-06" db="EMBL/GenBank/DDBJ databases">
        <authorList>
            <person name="Kjaerup R.B."/>
            <person name="Dalgaard T.S."/>
            <person name="Juul-Madsen H.R."/>
        </authorList>
    </citation>
    <scope>NUCLEOTIDE SEQUENCE [LARGE SCALE GENOMIC DNA]</scope>
    <source>
        <strain evidence="9 10">1245335.1</strain>
    </source>
</reference>
<dbReference type="EC" id="1.2.1.79" evidence="3"/>
<name>A0A1A3NHG1_MYCAS</name>
<dbReference type="InterPro" id="IPR016161">
    <property type="entry name" value="Ald_DH/histidinol_DH"/>
</dbReference>
<dbReference type="RefSeq" id="WP_065036093.1">
    <property type="nucleotide sequence ID" value="NZ_LZLR01000124.1"/>
</dbReference>
<feature type="domain" description="Aldehyde dehydrogenase" evidence="8">
    <location>
        <begin position="8"/>
        <end position="468"/>
    </location>
</feature>
<dbReference type="CDD" id="cd07078">
    <property type="entry name" value="ALDH"/>
    <property type="match status" value="1"/>
</dbReference>
<dbReference type="InterPro" id="IPR016160">
    <property type="entry name" value="Ald_DH_CS_CYS"/>
</dbReference>
<evidence type="ECO:0000256" key="4">
    <source>
        <dbReference type="ARBA" id="ARBA00039663"/>
    </source>
</evidence>
<dbReference type="OrthoDB" id="6882680at2"/>
<evidence type="ECO:0000256" key="6">
    <source>
        <dbReference type="PROSITE-ProRule" id="PRU10007"/>
    </source>
</evidence>
<organism evidence="9 10">
    <name type="scientific">Mycobacterium asiaticum</name>
    <dbReference type="NCBI Taxonomy" id="1790"/>
    <lineage>
        <taxon>Bacteria</taxon>
        <taxon>Bacillati</taxon>
        <taxon>Actinomycetota</taxon>
        <taxon>Actinomycetes</taxon>
        <taxon>Mycobacteriales</taxon>
        <taxon>Mycobacteriaceae</taxon>
        <taxon>Mycobacterium</taxon>
    </lineage>
</organism>
<dbReference type="FunFam" id="3.40.309.10:FF:000012">
    <property type="entry name" value="Betaine aldehyde dehydrogenase"/>
    <property type="match status" value="1"/>
</dbReference>
<dbReference type="PANTHER" id="PTHR11699">
    <property type="entry name" value="ALDEHYDE DEHYDROGENASE-RELATED"/>
    <property type="match status" value="1"/>
</dbReference>
<dbReference type="GO" id="GO:0036243">
    <property type="term" value="F:succinate-semialdehyde dehydrogenase (NADP+) activity"/>
    <property type="evidence" value="ECO:0007669"/>
    <property type="project" value="UniProtKB-EC"/>
</dbReference>
<proteinExistence type="inferred from homology"/>
<accession>A0A1A3NHG1</accession>
<dbReference type="PROSITE" id="PS00687">
    <property type="entry name" value="ALDEHYDE_DEHYDR_GLU"/>
    <property type="match status" value="1"/>
</dbReference>
<dbReference type="InterPro" id="IPR015590">
    <property type="entry name" value="Aldehyde_DH_dom"/>
</dbReference>
<dbReference type="FunFam" id="3.40.605.10:FF:000007">
    <property type="entry name" value="NAD/NADP-dependent betaine aldehyde dehydrogenase"/>
    <property type="match status" value="1"/>
</dbReference>
<evidence type="ECO:0000313" key="9">
    <source>
        <dbReference type="EMBL" id="OBK20765.1"/>
    </source>
</evidence>
<evidence type="ECO:0000256" key="7">
    <source>
        <dbReference type="RuleBase" id="RU003345"/>
    </source>
</evidence>
<evidence type="ECO:0000256" key="1">
    <source>
        <dbReference type="ARBA" id="ARBA00009986"/>
    </source>
</evidence>
<comment type="caution">
    <text evidence="9">The sequence shown here is derived from an EMBL/GenBank/DDBJ whole genome shotgun (WGS) entry which is preliminary data.</text>
</comment>
<evidence type="ECO:0000259" key="8">
    <source>
        <dbReference type="Pfam" id="PF00171"/>
    </source>
</evidence>
<dbReference type="Gene3D" id="3.40.309.10">
    <property type="entry name" value="Aldehyde Dehydrogenase, Chain A, domain 2"/>
    <property type="match status" value="1"/>
</dbReference>
<dbReference type="PROSITE" id="PS00070">
    <property type="entry name" value="ALDEHYDE_DEHYDR_CYS"/>
    <property type="match status" value="1"/>
</dbReference>
<dbReference type="SUPFAM" id="SSF53720">
    <property type="entry name" value="ALDH-like"/>
    <property type="match status" value="1"/>
</dbReference>
<dbReference type="EMBL" id="LZLR01000124">
    <property type="protein sequence ID" value="OBK20765.1"/>
    <property type="molecule type" value="Genomic_DNA"/>
</dbReference>
<keyword evidence="2 7" id="KW-0560">Oxidoreductase</keyword>
<dbReference type="InterPro" id="IPR029510">
    <property type="entry name" value="Ald_DH_CS_GLU"/>
</dbReference>
<evidence type="ECO:0000313" key="10">
    <source>
        <dbReference type="Proteomes" id="UP000093819"/>
    </source>
</evidence>